<dbReference type="Proteomes" id="UP000008315">
    <property type="component" value="Chromosome"/>
</dbReference>
<dbReference type="EMBL" id="FO082060">
    <property type="protein sequence ID" value="CCE22900.1"/>
    <property type="molecule type" value="Genomic_DNA"/>
</dbReference>
<gene>
    <name evidence="3" type="ordered locus">MEALZ_1210</name>
</gene>
<organism evidence="3 4">
    <name type="scientific">Methylotuvimicrobium alcaliphilum (strain DSM 19304 / NCIMB 14124 / VKM B-2133 / 20Z)</name>
    <name type="common">Methylomicrobium alcaliphilum</name>
    <dbReference type="NCBI Taxonomy" id="1091494"/>
    <lineage>
        <taxon>Bacteria</taxon>
        <taxon>Pseudomonadati</taxon>
        <taxon>Pseudomonadota</taxon>
        <taxon>Gammaproteobacteria</taxon>
        <taxon>Methylococcales</taxon>
        <taxon>Methylococcaceae</taxon>
        <taxon>Methylotuvimicrobium</taxon>
    </lineage>
</organism>
<dbReference type="RefSeq" id="WP_014147698.1">
    <property type="nucleotide sequence ID" value="NC_016112.1"/>
</dbReference>
<reference evidence="4" key="1">
    <citation type="journal article" date="2012" name="J. Bacteriol.">
        <title>Genome sequence of the haloalkaliphilic methanotrophic bacterium Methylomicrobium alcaliphilum 20Z.</title>
        <authorList>
            <person name="Vuilleumier S."/>
            <person name="Khmelenina V.N."/>
            <person name="Bringel F."/>
            <person name="Reshetnikov A.S."/>
            <person name="Lajus A."/>
            <person name="Mangenot S."/>
            <person name="Rouy Z."/>
            <person name="Op den Camp H.J."/>
            <person name="Jetten M.S."/>
            <person name="Dispirito A.A."/>
            <person name="Dunfield P."/>
            <person name="Klotz M.G."/>
            <person name="Semrau J.D."/>
            <person name="Stein L.Y."/>
            <person name="Barbe V."/>
            <person name="Medigue C."/>
            <person name="Trotsenko Y.A."/>
            <person name="Kalyuzhnaya M.G."/>
        </authorList>
    </citation>
    <scope>NUCLEOTIDE SEQUENCE [LARGE SCALE GENOMIC DNA]</scope>
    <source>
        <strain evidence="4">DSM 19304 / NCIMB 14124 / VKM B-2133 / 20Z</strain>
    </source>
</reference>
<dbReference type="Pfam" id="PF09851">
    <property type="entry name" value="SHOCT"/>
    <property type="match status" value="1"/>
</dbReference>
<dbReference type="AlphaFoldDB" id="G4SUS3"/>
<proteinExistence type="predicted"/>
<evidence type="ECO:0000256" key="1">
    <source>
        <dbReference type="SAM" id="MobiDB-lite"/>
    </source>
</evidence>
<dbReference type="HOGENOM" id="CLU_071531_0_0_6"/>
<feature type="domain" description="SHOCT" evidence="2">
    <location>
        <begin position="251"/>
        <end position="276"/>
    </location>
</feature>
<protein>
    <recommendedName>
        <fullName evidence="2">SHOCT domain-containing protein</fullName>
    </recommendedName>
</protein>
<evidence type="ECO:0000313" key="4">
    <source>
        <dbReference type="Proteomes" id="UP000008315"/>
    </source>
</evidence>
<name>G4SUS3_META2</name>
<sequence>MNQLTPEGSSIINQLAQRYHFSFDAVCSLLQSVINGNGSMAQFNHPEFGGSGQWMRGGMIMVGDMFNNQLKNSISGLCQELSDLVASQPNLLQKGSFQSQSQGSQQQNNYSVGQQQQNSNGPSGPVSLFVPPSNTQSANWWPAGLQFPNSTGAQNNVRYAYFATINRLAIEANGHVTLYDTLDHQISGFSQQQSVGGSLSFTSQYGLVDVNSLPVISVDNVPMDAKSKPVQQSAAPNKPVSSHEEDIFVTIEKLTDLKNKGILTDEEYNAKKAELLGRL</sequence>
<accession>G4SUS3</accession>
<dbReference type="PATRIC" id="fig|271065.3.peg.1232"/>
<dbReference type="InterPro" id="IPR018649">
    <property type="entry name" value="SHOCT"/>
</dbReference>
<dbReference type="KEGG" id="mah:MEALZ_1210"/>
<feature type="region of interest" description="Disordered" evidence="1">
    <location>
        <begin position="95"/>
        <end position="131"/>
    </location>
</feature>
<evidence type="ECO:0000313" key="3">
    <source>
        <dbReference type="EMBL" id="CCE22900.1"/>
    </source>
</evidence>
<evidence type="ECO:0000259" key="2">
    <source>
        <dbReference type="Pfam" id="PF09851"/>
    </source>
</evidence>
<feature type="compositionally biased region" description="Low complexity" evidence="1">
    <location>
        <begin position="95"/>
        <end position="124"/>
    </location>
</feature>
<keyword evidence="4" id="KW-1185">Reference proteome</keyword>
<dbReference type="STRING" id="1091494.MEALZ_1210"/>